<gene>
    <name evidence="3" type="primary">ispD</name>
    <name evidence="4" type="ORF">GCM10022402_32370</name>
</gene>
<dbReference type="PANTHER" id="PTHR32125">
    <property type="entry name" value="2-C-METHYL-D-ERYTHRITOL 4-PHOSPHATE CYTIDYLYLTRANSFERASE, CHLOROPLASTIC"/>
    <property type="match status" value="1"/>
</dbReference>
<dbReference type="InterPro" id="IPR050088">
    <property type="entry name" value="IspD/TarI_cytidylyltransf_bact"/>
</dbReference>
<sequence length="257" mass="27007">MTTGVPYARRPKVTAAVLAGGVGARMGGSRPKQLLPLAGRTVIEHTITAFCAAPDVDDVVVCMVPDHVETVETLVAERGLAKVSQVVPGGQNRTATSLAALAALSPAGDDELVLLHDAVRPLVSPETIQACVDALSSAGAVGVAVPATDTVVQAAPGPAESEVIRDVPPRAWLRCMQTPQGFRLGVIRRAYERAMRDPDLVATDDCGVVLRYLPEEEVHLVPGDEANLKVTHPGDLEIAEALLRVRTRTAKANKEGV</sequence>
<evidence type="ECO:0000256" key="1">
    <source>
        <dbReference type="ARBA" id="ARBA00022679"/>
    </source>
</evidence>
<dbReference type="InterPro" id="IPR001228">
    <property type="entry name" value="IspD"/>
</dbReference>
<dbReference type="CDD" id="cd02516">
    <property type="entry name" value="CDP-ME_synthetase"/>
    <property type="match status" value="1"/>
</dbReference>
<feature type="site" description="Positions MEP for the nucleophilic attack" evidence="3">
    <location>
        <position position="170"/>
    </location>
</feature>
<dbReference type="HAMAP" id="MF_00108">
    <property type="entry name" value="IspD"/>
    <property type="match status" value="1"/>
</dbReference>
<dbReference type="Pfam" id="PF01128">
    <property type="entry name" value="IspD"/>
    <property type="match status" value="1"/>
</dbReference>
<keyword evidence="5" id="KW-1185">Reference proteome</keyword>
<dbReference type="PANTHER" id="PTHR32125:SF4">
    <property type="entry name" value="2-C-METHYL-D-ERYTHRITOL 4-PHOSPHATE CYTIDYLYLTRANSFERASE, CHLOROPLASTIC"/>
    <property type="match status" value="1"/>
</dbReference>
<dbReference type="InterPro" id="IPR029044">
    <property type="entry name" value="Nucleotide-diphossugar_trans"/>
</dbReference>
<dbReference type="SUPFAM" id="SSF53448">
    <property type="entry name" value="Nucleotide-diphospho-sugar transferases"/>
    <property type="match status" value="1"/>
</dbReference>
<keyword evidence="2 3" id="KW-0548">Nucleotidyltransferase</keyword>
<keyword evidence="3" id="KW-0414">Isoprene biosynthesis</keyword>
<feature type="site" description="Positions MEP for the nucleophilic attack" evidence="3">
    <location>
        <position position="229"/>
    </location>
</feature>
<evidence type="ECO:0000256" key="2">
    <source>
        <dbReference type="ARBA" id="ARBA00022695"/>
    </source>
</evidence>
<reference evidence="5" key="1">
    <citation type="journal article" date="2019" name="Int. J. Syst. Evol. Microbiol.">
        <title>The Global Catalogue of Microorganisms (GCM) 10K type strain sequencing project: providing services to taxonomists for standard genome sequencing and annotation.</title>
        <authorList>
            <consortium name="The Broad Institute Genomics Platform"/>
            <consortium name="The Broad Institute Genome Sequencing Center for Infectious Disease"/>
            <person name="Wu L."/>
            <person name="Ma J."/>
        </authorList>
    </citation>
    <scope>NUCLEOTIDE SEQUENCE [LARGE SCALE GENOMIC DNA]</scope>
    <source>
        <strain evidence="5">JCM 17137</strain>
    </source>
</reference>
<comment type="similarity">
    <text evidence="3">Belongs to the IspD/TarI cytidylyltransferase family. IspD subfamily.</text>
</comment>
<comment type="pathway">
    <text evidence="3">Isoprenoid biosynthesis; isopentenyl diphosphate biosynthesis via DXP pathway; isopentenyl diphosphate from 1-deoxy-D-xylulose 5-phosphate: step 2/6.</text>
</comment>
<dbReference type="EMBL" id="BAABDD010000015">
    <property type="protein sequence ID" value="GAA3750749.1"/>
    <property type="molecule type" value="Genomic_DNA"/>
</dbReference>
<evidence type="ECO:0000313" key="5">
    <source>
        <dbReference type="Proteomes" id="UP001500908"/>
    </source>
</evidence>
<comment type="caution">
    <text evidence="4">The sequence shown here is derived from an EMBL/GenBank/DDBJ whole genome shotgun (WGS) entry which is preliminary data.</text>
</comment>
<comment type="function">
    <text evidence="3">Catalyzes the formation of 4-diphosphocytidyl-2-C-methyl-D-erythritol from CTP and 2-C-methyl-D-erythritol 4-phosphate (MEP).</text>
</comment>
<comment type="catalytic activity">
    <reaction evidence="3">
        <text>2-C-methyl-D-erythritol 4-phosphate + CTP + H(+) = 4-CDP-2-C-methyl-D-erythritol + diphosphate</text>
        <dbReference type="Rhea" id="RHEA:13429"/>
        <dbReference type="ChEBI" id="CHEBI:15378"/>
        <dbReference type="ChEBI" id="CHEBI:33019"/>
        <dbReference type="ChEBI" id="CHEBI:37563"/>
        <dbReference type="ChEBI" id="CHEBI:57823"/>
        <dbReference type="ChEBI" id="CHEBI:58262"/>
        <dbReference type="EC" id="2.7.7.60"/>
    </reaction>
</comment>
<dbReference type="RefSeq" id="WP_344972661.1">
    <property type="nucleotide sequence ID" value="NZ_BAABDD010000015.1"/>
</dbReference>
<proteinExistence type="inferred from homology"/>
<evidence type="ECO:0000256" key="3">
    <source>
        <dbReference type="HAMAP-Rule" id="MF_00108"/>
    </source>
</evidence>
<protein>
    <recommendedName>
        <fullName evidence="3">2-C-methyl-D-erythritol 4-phosphate cytidylyltransferase</fullName>
        <ecNumber evidence="3">2.7.7.60</ecNumber>
    </recommendedName>
    <alternativeName>
        <fullName evidence="3">4-diphosphocytidyl-2C-methyl-D-erythritol synthase</fullName>
    </alternativeName>
    <alternativeName>
        <fullName evidence="3">MEP cytidylyltransferase</fullName>
        <shortName evidence="3">MCT</shortName>
    </alternativeName>
</protein>
<accession>A0ABP7FZ81</accession>
<dbReference type="Proteomes" id="UP001500908">
    <property type="component" value="Unassembled WGS sequence"/>
</dbReference>
<feature type="site" description="Transition state stabilizer" evidence="3">
    <location>
        <position position="32"/>
    </location>
</feature>
<dbReference type="EC" id="2.7.7.60" evidence="3"/>
<evidence type="ECO:0000313" key="4">
    <source>
        <dbReference type="EMBL" id="GAA3750749.1"/>
    </source>
</evidence>
<dbReference type="InterPro" id="IPR034683">
    <property type="entry name" value="IspD/TarI"/>
</dbReference>
<organism evidence="4 5">
    <name type="scientific">Salinactinospora qingdaonensis</name>
    <dbReference type="NCBI Taxonomy" id="702744"/>
    <lineage>
        <taxon>Bacteria</taxon>
        <taxon>Bacillati</taxon>
        <taxon>Actinomycetota</taxon>
        <taxon>Actinomycetes</taxon>
        <taxon>Streptosporangiales</taxon>
        <taxon>Nocardiopsidaceae</taxon>
        <taxon>Salinactinospora</taxon>
    </lineage>
</organism>
<dbReference type="Gene3D" id="3.90.550.10">
    <property type="entry name" value="Spore Coat Polysaccharide Biosynthesis Protein SpsA, Chain A"/>
    <property type="match status" value="1"/>
</dbReference>
<keyword evidence="1 3" id="KW-0808">Transferase</keyword>
<feature type="site" description="Transition state stabilizer" evidence="3">
    <location>
        <position position="25"/>
    </location>
</feature>
<name>A0ABP7FZ81_9ACTN</name>